<dbReference type="EMBL" id="PJZH01000011">
    <property type="protein sequence ID" value="PLR34473.1"/>
    <property type="molecule type" value="Genomic_DNA"/>
</dbReference>
<evidence type="ECO:0000256" key="4">
    <source>
        <dbReference type="ARBA" id="ARBA00022741"/>
    </source>
</evidence>
<keyword evidence="2" id="KW-0474">Menaquinone biosynthesis</keyword>
<dbReference type="Pfam" id="PF00501">
    <property type="entry name" value="AMP-binding"/>
    <property type="match status" value="2"/>
</dbReference>
<dbReference type="InterPro" id="IPR020845">
    <property type="entry name" value="AMP-binding_CS"/>
</dbReference>
<dbReference type="InterPro" id="IPR045851">
    <property type="entry name" value="AMP-bd_C_sf"/>
</dbReference>
<evidence type="ECO:0000259" key="7">
    <source>
        <dbReference type="Pfam" id="PF13193"/>
    </source>
</evidence>
<dbReference type="GO" id="GO:0009234">
    <property type="term" value="P:menaquinone biosynthetic process"/>
    <property type="evidence" value="ECO:0007669"/>
    <property type="project" value="UniProtKB-KW"/>
</dbReference>
<organism evidence="8 9">
    <name type="scientific">Chimaeribacter coloradensis</name>
    <dbReference type="NCBI Taxonomy" id="2060068"/>
    <lineage>
        <taxon>Bacteria</taxon>
        <taxon>Pseudomonadati</taxon>
        <taxon>Pseudomonadota</taxon>
        <taxon>Gammaproteobacteria</taxon>
        <taxon>Enterobacterales</taxon>
        <taxon>Yersiniaceae</taxon>
        <taxon>Chimaeribacter</taxon>
    </lineage>
</organism>
<dbReference type="GO" id="GO:0008756">
    <property type="term" value="F:o-succinylbenzoate-CoA ligase activity"/>
    <property type="evidence" value="ECO:0007669"/>
    <property type="project" value="InterPro"/>
</dbReference>
<evidence type="ECO:0000256" key="1">
    <source>
        <dbReference type="ARBA" id="ARBA00006432"/>
    </source>
</evidence>
<dbReference type="PROSITE" id="PS00455">
    <property type="entry name" value="AMP_BINDING"/>
    <property type="match status" value="1"/>
</dbReference>
<name>A0A2N5E1Z0_9GAMM</name>
<dbReference type="OrthoDB" id="9803968at2"/>
<reference evidence="8 9" key="1">
    <citation type="submission" date="2017-12" db="EMBL/GenBank/DDBJ databases">
        <title>Characterization of six clinical isolates of Enterochimera gen. nov., a novel genus of the Yersiniaciae family and the three species Enterochimera arupensis sp. nov., Enterochimera coloradensis sp. nov, and Enterochimera californica sp. nov.</title>
        <authorList>
            <person name="Rossi A."/>
            <person name="Fisher M."/>
        </authorList>
    </citation>
    <scope>NUCLEOTIDE SEQUENCE [LARGE SCALE GENOMIC DNA]</scope>
    <source>
        <strain evidence="9">2016-Iso4</strain>
    </source>
</reference>
<dbReference type="PANTHER" id="PTHR43201:SF5">
    <property type="entry name" value="MEDIUM-CHAIN ACYL-COA LIGASE ACSF2, MITOCHONDRIAL"/>
    <property type="match status" value="1"/>
</dbReference>
<dbReference type="GO" id="GO:0005524">
    <property type="term" value="F:ATP binding"/>
    <property type="evidence" value="ECO:0007669"/>
    <property type="project" value="UniProtKB-KW"/>
</dbReference>
<dbReference type="InterPro" id="IPR042099">
    <property type="entry name" value="ANL_N_sf"/>
</dbReference>
<dbReference type="RefSeq" id="WP_101824808.1">
    <property type="nucleotide sequence ID" value="NZ_PJZH01000011.1"/>
</dbReference>
<dbReference type="CDD" id="cd17630">
    <property type="entry name" value="OSB_MenE-like"/>
    <property type="match status" value="1"/>
</dbReference>
<keyword evidence="5" id="KW-0067">ATP-binding</keyword>
<dbReference type="GO" id="GO:0006631">
    <property type="term" value="P:fatty acid metabolic process"/>
    <property type="evidence" value="ECO:0007669"/>
    <property type="project" value="TreeGrafter"/>
</dbReference>
<evidence type="ECO:0000256" key="5">
    <source>
        <dbReference type="ARBA" id="ARBA00022840"/>
    </source>
</evidence>
<comment type="similarity">
    <text evidence="1">Belongs to the ATP-dependent AMP-binding enzyme family.</text>
</comment>
<dbReference type="PANTHER" id="PTHR43201">
    <property type="entry name" value="ACYL-COA SYNTHETASE"/>
    <property type="match status" value="1"/>
</dbReference>
<accession>A0A2N5E1Z0</accession>
<evidence type="ECO:0000313" key="8">
    <source>
        <dbReference type="EMBL" id="PLR34473.1"/>
    </source>
</evidence>
<dbReference type="InterPro" id="IPR010192">
    <property type="entry name" value="MenE"/>
</dbReference>
<keyword evidence="9" id="KW-1185">Reference proteome</keyword>
<dbReference type="AlphaFoldDB" id="A0A2N5E1Z0"/>
<dbReference type="InterPro" id="IPR000873">
    <property type="entry name" value="AMP-dep_synth/lig_dom"/>
</dbReference>
<gene>
    <name evidence="8" type="ORF">CYR32_12465</name>
</gene>
<feature type="domain" description="AMP-dependent synthetase/ligase" evidence="6">
    <location>
        <begin position="10"/>
        <end position="96"/>
    </location>
</feature>
<sequence>MVMLNDWPWQHWAKRRPTHPALRGEGAHYSWAALAAELDRRAAAYQAQGVEAGCGVALRGKNSLALLLDYLALIQCGARVLVLNPQLPPALLAQLLPGLTLSFLRDHAAPGVTGLPPLQPPGAAPGGCTTVVFQPSRLATLTLTSGSSGLPKAAAHSIAAHLASAAGVLALIPFPAEACWLLSLPLFHVSGQGIVWRWLRAGAALAVEPQLPLAQALAGCTHASLVPTQLWRLLEQGQVPEALHAVLLGGAAIPPALTARAEQAGIRCWCGYGMTEMASTICAKRADTHPGVGQPLAGCEINIVEEEVLIRAPGQAAGYWRDGELHPLADEEGWYHSRDRGLMAAGELQILGRLDNLFFSGGEGIQPEAIEQLLARHPQVAQAFVVPVEDAQFGHRPVAVLEASGALQPAQLTQWLAAQLPRYQLPVAYYPLPESLKQGGIKIPRSRVQQWAAAQQ</sequence>
<keyword evidence="3 8" id="KW-0436">Ligase</keyword>
<dbReference type="Pfam" id="PF13193">
    <property type="entry name" value="AMP-binding_C"/>
    <property type="match status" value="1"/>
</dbReference>
<dbReference type="SUPFAM" id="SSF56801">
    <property type="entry name" value="Acetyl-CoA synthetase-like"/>
    <property type="match status" value="1"/>
</dbReference>
<feature type="domain" description="AMP-dependent synthetase/ligase" evidence="6">
    <location>
        <begin position="128"/>
        <end position="320"/>
    </location>
</feature>
<dbReference type="NCBIfam" id="TIGR01923">
    <property type="entry name" value="menE"/>
    <property type="match status" value="1"/>
</dbReference>
<protein>
    <submittedName>
        <fullName evidence="8">O-succinylbenzoate--CoA ligase</fullName>
    </submittedName>
</protein>
<dbReference type="Gene3D" id="3.40.50.12780">
    <property type="entry name" value="N-terminal domain of ligase-like"/>
    <property type="match status" value="1"/>
</dbReference>
<keyword evidence="4" id="KW-0547">Nucleotide-binding</keyword>
<evidence type="ECO:0000256" key="2">
    <source>
        <dbReference type="ARBA" id="ARBA00022428"/>
    </source>
</evidence>
<dbReference type="Gene3D" id="3.30.300.30">
    <property type="match status" value="1"/>
</dbReference>
<dbReference type="Proteomes" id="UP000234503">
    <property type="component" value="Unassembled WGS sequence"/>
</dbReference>
<feature type="domain" description="AMP-binding enzyme C-terminal" evidence="7">
    <location>
        <begin position="370"/>
        <end position="432"/>
    </location>
</feature>
<dbReference type="GO" id="GO:0031956">
    <property type="term" value="F:medium-chain fatty acid-CoA ligase activity"/>
    <property type="evidence" value="ECO:0007669"/>
    <property type="project" value="TreeGrafter"/>
</dbReference>
<dbReference type="InterPro" id="IPR025110">
    <property type="entry name" value="AMP-bd_C"/>
</dbReference>
<evidence type="ECO:0000256" key="3">
    <source>
        <dbReference type="ARBA" id="ARBA00022598"/>
    </source>
</evidence>
<comment type="caution">
    <text evidence="8">The sequence shown here is derived from an EMBL/GenBank/DDBJ whole genome shotgun (WGS) entry which is preliminary data.</text>
</comment>
<proteinExistence type="inferred from homology"/>
<evidence type="ECO:0000313" key="9">
    <source>
        <dbReference type="Proteomes" id="UP000234503"/>
    </source>
</evidence>
<dbReference type="NCBIfam" id="NF006539">
    <property type="entry name" value="PRK09029.1"/>
    <property type="match status" value="1"/>
</dbReference>
<evidence type="ECO:0000259" key="6">
    <source>
        <dbReference type="Pfam" id="PF00501"/>
    </source>
</evidence>